<comment type="caution">
    <text evidence="1">The sequence shown here is derived from an EMBL/GenBank/DDBJ whole genome shotgun (WGS) entry which is preliminary data.</text>
</comment>
<proteinExistence type="predicted"/>
<evidence type="ECO:0000313" key="1">
    <source>
        <dbReference type="EMBL" id="MPV86288.1"/>
    </source>
</evidence>
<name>A0A6N7F0H7_9GAMM</name>
<dbReference type="EMBL" id="WHNW01000005">
    <property type="protein sequence ID" value="MPV86288.1"/>
    <property type="molecule type" value="Genomic_DNA"/>
</dbReference>
<reference evidence="1 2" key="1">
    <citation type="submission" date="2019-10" db="EMBL/GenBank/DDBJ databases">
        <title>Cardiobacteriales fam. a chemoheterotrophic member of the order Cardiobacteriales, and proposal of Cardiobacteriales fam. nov.</title>
        <authorList>
            <person name="Wang C."/>
        </authorList>
    </citation>
    <scope>NUCLEOTIDE SEQUENCE [LARGE SCALE GENOMIC DNA]</scope>
    <source>
        <strain evidence="1 2">ML27</strain>
    </source>
</reference>
<organism evidence="1 2">
    <name type="scientific">Ostreibacterium oceani</name>
    <dbReference type="NCBI Taxonomy" id="2654998"/>
    <lineage>
        <taxon>Bacteria</taxon>
        <taxon>Pseudomonadati</taxon>
        <taxon>Pseudomonadota</taxon>
        <taxon>Gammaproteobacteria</taxon>
        <taxon>Cardiobacteriales</taxon>
        <taxon>Ostreibacteriaceae</taxon>
        <taxon>Ostreibacterium</taxon>
    </lineage>
</organism>
<dbReference type="Proteomes" id="UP000471298">
    <property type="component" value="Unassembled WGS sequence"/>
</dbReference>
<keyword evidence="2" id="KW-1185">Reference proteome</keyword>
<evidence type="ECO:0000313" key="2">
    <source>
        <dbReference type="Proteomes" id="UP000471298"/>
    </source>
</evidence>
<dbReference type="RefSeq" id="WP_152810282.1">
    <property type="nucleotide sequence ID" value="NZ_WHNW01000005.1"/>
</dbReference>
<accession>A0A6N7F0H7</accession>
<evidence type="ECO:0008006" key="3">
    <source>
        <dbReference type="Google" id="ProtNLM"/>
    </source>
</evidence>
<dbReference type="AlphaFoldDB" id="A0A6N7F0H7"/>
<gene>
    <name evidence="1" type="ORF">GCU85_06035</name>
</gene>
<sequence>MAVDFSCNELATLVKHAAQGAGHPMPEALSYAAVWMSRYDFSALDFCGAEGCGIELCGARLACQVLDKQVDGQLNWQGRPEMIWQLPSTPYPTYFCPVLVGCYLADNALADNARTTIGNKTSATICGIANSGLMLPYWAALAKTMQISLAVDFYVGVSRVSMIASGEALWLTNVATNGAANKAAKSIIDTPPLGERGLSVQAQAVAGQVSIQLINQDAVAVDCRSHVPSKSRVRLSQDILARLKTHAASIYAPATEESRQRGAG</sequence>
<protein>
    <recommendedName>
        <fullName evidence="3">DUF3726 domain-containing protein</fullName>
    </recommendedName>
</protein>
<dbReference type="InParanoid" id="A0A6N7F0H7"/>